<comment type="caution">
    <text evidence="15">The sequence shown here is derived from an EMBL/GenBank/DDBJ whole genome shotgun (WGS) entry which is preliminary data.</text>
</comment>
<name>A0ABW6SJ35_9ACTN</name>
<evidence type="ECO:0000256" key="8">
    <source>
        <dbReference type="ARBA" id="ARBA00022989"/>
    </source>
</evidence>
<evidence type="ECO:0000256" key="7">
    <source>
        <dbReference type="ARBA" id="ARBA00022777"/>
    </source>
</evidence>
<dbReference type="InterPro" id="IPR003594">
    <property type="entry name" value="HATPase_dom"/>
</dbReference>
<gene>
    <name evidence="15" type="ORF">ACFYXI_05295</name>
</gene>
<dbReference type="InterPro" id="IPR003660">
    <property type="entry name" value="HAMP_dom"/>
</dbReference>
<dbReference type="Pfam" id="PF02518">
    <property type="entry name" value="HATPase_c"/>
    <property type="match status" value="1"/>
</dbReference>
<keyword evidence="10 12" id="KW-0472">Membrane</keyword>
<dbReference type="SUPFAM" id="SSF55874">
    <property type="entry name" value="ATPase domain of HSP90 chaperone/DNA topoisomerase II/histidine kinase"/>
    <property type="match status" value="1"/>
</dbReference>
<evidence type="ECO:0000259" key="13">
    <source>
        <dbReference type="PROSITE" id="PS50109"/>
    </source>
</evidence>
<dbReference type="SUPFAM" id="SSF47384">
    <property type="entry name" value="Homodimeric domain of signal transducing histidine kinase"/>
    <property type="match status" value="1"/>
</dbReference>
<dbReference type="PRINTS" id="PR00344">
    <property type="entry name" value="BCTRLSENSOR"/>
</dbReference>
<dbReference type="SMART" id="SM00304">
    <property type="entry name" value="HAMP"/>
    <property type="match status" value="1"/>
</dbReference>
<dbReference type="InterPro" id="IPR005467">
    <property type="entry name" value="His_kinase_dom"/>
</dbReference>
<evidence type="ECO:0000256" key="10">
    <source>
        <dbReference type="ARBA" id="ARBA00023136"/>
    </source>
</evidence>
<dbReference type="PROSITE" id="PS50885">
    <property type="entry name" value="HAMP"/>
    <property type="match status" value="1"/>
</dbReference>
<feature type="domain" description="HAMP" evidence="14">
    <location>
        <begin position="178"/>
        <end position="231"/>
    </location>
</feature>
<dbReference type="Proteomes" id="UP001602013">
    <property type="component" value="Unassembled WGS sequence"/>
</dbReference>
<sequence>MAGRWSDRTPLRIKLIAAMLALVAAALAVIGVGSVSILSGYLVDRVDAQLDMVVHDVARQMKRKPVELVRLRTPPDGWIAVYDHEGVLIATQAGMSVEDMPGPRSPVRDMDVPQTVPARSGNGTWRVRVVKEPESGSALVAIDLASVQQITTRLALIVLLGSLLVMAVLAVVGIVTVRRSLRPLTEIERTAEAIAGGDLSSRVPDRHPRTEVGRLSRSLNGMLSQIEAAFQAKASSEAAARESEERMRRFVADASHELRTPLTSIRGFAEFHRRVPGNDAGRLMRRIEDEAARMGLLVDDLLLLARLDQQRPLQEHPVDLLAIAADAVYDARILAPDRDISLLVESDIALIVEGDEVRLRQVVGNLMTNAMTHTPPGTPVTVRAGAAGERAVVEIADKGPGMTAEQAERVFERFYRADLSRARKDDAAMRAAGGSGLGLSIVSAIVRAHGGGVTVETAPGAGAAFRVVLPLTPEVLTPEVLTPEDAREEEPDPAEETSPASQATRTE</sequence>
<evidence type="ECO:0000256" key="9">
    <source>
        <dbReference type="ARBA" id="ARBA00023012"/>
    </source>
</evidence>
<evidence type="ECO:0000256" key="11">
    <source>
        <dbReference type="SAM" id="MobiDB-lite"/>
    </source>
</evidence>
<dbReference type="InterPro" id="IPR003661">
    <property type="entry name" value="HisK_dim/P_dom"/>
</dbReference>
<accession>A0ABW6SJ35</accession>
<dbReference type="SUPFAM" id="SSF158472">
    <property type="entry name" value="HAMP domain-like"/>
    <property type="match status" value="1"/>
</dbReference>
<feature type="compositionally biased region" description="Acidic residues" evidence="11">
    <location>
        <begin position="486"/>
        <end position="495"/>
    </location>
</feature>
<evidence type="ECO:0000313" key="15">
    <source>
        <dbReference type="EMBL" id="MFF3664990.1"/>
    </source>
</evidence>
<evidence type="ECO:0000256" key="3">
    <source>
        <dbReference type="ARBA" id="ARBA00012438"/>
    </source>
</evidence>
<dbReference type="EMBL" id="JBIASD010000003">
    <property type="protein sequence ID" value="MFF3664990.1"/>
    <property type="molecule type" value="Genomic_DNA"/>
</dbReference>
<dbReference type="SMART" id="SM00388">
    <property type="entry name" value="HisKA"/>
    <property type="match status" value="1"/>
</dbReference>
<comment type="catalytic activity">
    <reaction evidence="1">
        <text>ATP + protein L-histidine = ADP + protein N-phospho-L-histidine.</text>
        <dbReference type="EC" id="2.7.13.3"/>
    </reaction>
</comment>
<dbReference type="CDD" id="cd00075">
    <property type="entry name" value="HATPase"/>
    <property type="match status" value="1"/>
</dbReference>
<dbReference type="GO" id="GO:0016301">
    <property type="term" value="F:kinase activity"/>
    <property type="evidence" value="ECO:0007669"/>
    <property type="project" value="UniProtKB-KW"/>
</dbReference>
<keyword evidence="9" id="KW-0902">Two-component regulatory system</keyword>
<organism evidence="15 16">
    <name type="scientific">Microtetraspora malaysiensis</name>
    <dbReference type="NCBI Taxonomy" id="161358"/>
    <lineage>
        <taxon>Bacteria</taxon>
        <taxon>Bacillati</taxon>
        <taxon>Actinomycetota</taxon>
        <taxon>Actinomycetes</taxon>
        <taxon>Streptosporangiales</taxon>
        <taxon>Streptosporangiaceae</taxon>
        <taxon>Microtetraspora</taxon>
    </lineage>
</organism>
<proteinExistence type="predicted"/>
<evidence type="ECO:0000256" key="12">
    <source>
        <dbReference type="SAM" id="Phobius"/>
    </source>
</evidence>
<dbReference type="InterPro" id="IPR036890">
    <property type="entry name" value="HATPase_C_sf"/>
</dbReference>
<dbReference type="InterPro" id="IPR036097">
    <property type="entry name" value="HisK_dim/P_sf"/>
</dbReference>
<dbReference type="EC" id="2.7.13.3" evidence="3"/>
<dbReference type="InterPro" id="IPR050428">
    <property type="entry name" value="TCS_sensor_his_kinase"/>
</dbReference>
<keyword evidence="7 15" id="KW-0418">Kinase</keyword>
<keyword evidence="4" id="KW-0597">Phosphoprotein</keyword>
<evidence type="ECO:0000256" key="6">
    <source>
        <dbReference type="ARBA" id="ARBA00022692"/>
    </source>
</evidence>
<dbReference type="CDD" id="cd06225">
    <property type="entry name" value="HAMP"/>
    <property type="match status" value="1"/>
</dbReference>
<evidence type="ECO:0000259" key="14">
    <source>
        <dbReference type="PROSITE" id="PS50885"/>
    </source>
</evidence>
<feature type="domain" description="Histidine kinase" evidence="13">
    <location>
        <begin position="253"/>
        <end position="473"/>
    </location>
</feature>
<dbReference type="InterPro" id="IPR004358">
    <property type="entry name" value="Sig_transdc_His_kin-like_C"/>
</dbReference>
<feature type="transmembrane region" description="Helical" evidence="12">
    <location>
        <begin position="154"/>
        <end position="177"/>
    </location>
</feature>
<dbReference type="Gene3D" id="3.30.565.10">
    <property type="entry name" value="Histidine kinase-like ATPase, C-terminal domain"/>
    <property type="match status" value="1"/>
</dbReference>
<dbReference type="SMART" id="SM00387">
    <property type="entry name" value="HATPase_c"/>
    <property type="match status" value="1"/>
</dbReference>
<dbReference type="Gene3D" id="6.10.340.10">
    <property type="match status" value="1"/>
</dbReference>
<protein>
    <recommendedName>
        <fullName evidence="3">histidine kinase</fullName>
        <ecNumber evidence="3">2.7.13.3</ecNumber>
    </recommendedName>
</protein>
<evidence type="ECO:0000256" key="2">
    <source>
        <dbReference type="ARBA" id="ARBA00004236"/>
    </source>
</evidence>
<dbReference type="PROSITE" id="PS50109">
    <property type="entry name" value="HIS_KIN"/>
    <property type="match status" value="1"/>
</dbReference>
<dbReference type="Pfam" id="PF00512">
    <property type="entry name" value="HisKA"/>
    <property type="match status" value="1"/>
</dbReference>
<keyword evidence="5" id="KW-0808">Transferase</keyword>
<evidence type="ECO:0000256" key="4">
    <source>
        <dbReference type="ARBA" id="ARBA00022553"/>
    </source>
</evidence>
<comment type="subcellular location">
    <subcellularLocation>
        <location evidence="2">Cell membrane</location>
    </subcellularLocation>
</comment>
<evidence type="ECO:0000256" key="5">
    <source>
        <dbReference type="ARBA" id="ARBA00022679"/>
    </source>
</evidence>
<dbReference type="Pfam" id="PF00672">
    <property type="entry name" value="HAMP"/>
    <property type="match status" value="1"/>
</dbReference>
<dbReference type="RefSeq" id="WP_387409014.1">
    <property type="nucleotide sequence ID" value="NZ_JBIASD010000003.1"/>
</dbReference>
<feature type="transmembrane region" description="Helical" evidence="12">
    <location>
        <begin position="20"/>
        <end position="43"/>
    </location>
</feature>
<evidence type="ECO:0000256" key="1">
    <source>
        <dbReference type="ARBA" id="ARBA00000085"/>
    </source>
</evidence>
<dbReference type="CDD" id="cd00082">
    <property type="entry name" value="HisKA"/>
    <property type="match status" value="1"/>
</dbReference>
<dbReference type="PANTHER" id="PTHR45436">
    <property type="entry name" value="SENSOR HISTIDINE KINASE YKOH"/>
    <property type="match status" value="1"/>
</dbReference>
<keyword evidence="16" id="KW-1185">Reference proteome</keyword>
<keyword evidence="6 12" id="KW-0812">Transmembrane</keyword>
<dbReference type="Gene3D" id="1.10.287.130">
    <property type="match status" value="1"/>
</dbReference>
<reference evidence="15 16" key="1">
    <citation type="submission" date="2024-10" db="EMBL/GenBank/DDBJ databases">
        <title>The Natural Products Discovery Center: Release of the First 8490 Sequenced Strains for Exploring Actinobacteria Biosynthetic Diversity.</title>
        <authorList>
            <person name="Kalkreuter E."/>
            <person name="Kautsar S.A."/>
            <person name="Yang D."/>
            <person name="Bader C.D."/>
            <person name="Teijaro C.N."/>
            <person name="Fluegel L."/>
            <person name="Davis C.M."/>
            <person name="Simpson J.R."/>
            <person name="Lauterbach L."/>
            <person name="Steele A.D."/>
            <person name="Gui C."/>
            <person name="Meng S."/>
            <person name="Li G."/>
            <person name="Viehrig K."/>
            <person name="Ye F."/>
            <person name="Su P."/>
            <person name="Kiefer A.F."/>
            <person name="Nichols A."/>
            <person name="Cepeda A.J."/>
            <person name="Yan W."/>
            <person name="Fan B."/>
            <person name="Jiang Y."/>
            <person name="Adhikari A."/>
            <person name="Zheng C.-J."/>
            <person name="Schuster L."/>
            <person name="Cowan T.M."/>
            <person name="Smanski M.J."/>
            <person name="Chevrette M.G."/>
            <person name="De Carvalho L.P.S."/>
            <person name="Shen B."/>
        </authorList>
    </citation>
    <scope>NUCLEOTIDE SEQUENCE [LARGE SCALE GENOMIC DNA]</scope>
    <source>
        <strain evidence="15 16">NPDC002173</strain>
    </source>
</reference>
<keyword evidence="8 12" id="KW-1133">Transmembrane helix</keyword>
<dbReference type="PANTHER" id="PTHR45436:SF5">
    <property type="entry name" value="SENSOR HISTIDINE KINASE TRCS"/>
    <property type="match status" value="1"/>
</dbReference>
<evidence type="ECO:0000313" key="16">
    <source>
        <dbReference type="Proteomes" id="UP001602013"/>
    </source>
</evidence>
<feature type="region of interest" description="Disordered" evidence="11">
    <location>
        <begin position="476"/>
        <end position="507"/>
    </location>
</feature>